<dbReference type="Proteomes" id="UP001403094">
    <property type="component" value="Unassembled WGS sequence"/>
</dbReference>
<evidence type="ECO:0000313" key="2">
    <source>
        <dbReference type="Proteomes" id="UP001403094"/>
    </source>
</evidence>
<dbReference type="EMBL" id="BAAANQ010000001">
    <property type="protein sequence ID" value="GAA2040228.1"/>
    <property type="molecule type" value="Genomic_DNA"/>
</dbReference>
<accession>A0ABN2UM98</accession>
<name>A0ABN2UM98_9ACTN</name>
<proteinExistence type="predicted"/>
<gene>
    <name evidence="1" type="ORF">GCM10009757_01680</name>
</gene>
<comment type="caution">
    <text evidence="1">The sequence shown here is derived from an EMBL/GenBank/DDBJ whole genome shotgun (WGS) entry which is preliminary data.</text>
</comment>
<evidence type="ECO:0000313" key="1">
    <source>
        <dbReference type="EMBL" id="GAA2040228.1"/>
    </source>
</evidence>
<keyword evidence="2" id="KW-1185">Reference proteome</keyword>
<reference evidence="1 2" key="1">
    <citation type="journal article" date="2019" name="Int. J. Syst. Evol. Microbiol.">
        <title>The Global Catalogue of Microorganisms (GCM) 10K type strain sequencing project: providing services to taxonomists for standard genome sequencing and annotation.</title>
        <authorList>
            <consortium name="The Broad Institute Genomics Platform"/>
            <consortium name="The Broad Institute Genome Sequencing Center for Infectious Disease"/>
            <person name="Wu L."/>
            <person name="Ma J."/>
        </authorList>
    </citation>
    <scope>NUCLEOTIDE SEQUENCE [LARGE SCALE GENOMIC DNA]</scope>
    <source>
        <strain evidence="1 2">JCM 14549</strain>
    </source>
</reference>
<sequence>MAGEVVPGPAAETFGLPSCAWVVAAGCCGAVPAGAAGVLDAAPGAGACDAVLPGATAAGDWCALLAAGCCPAPGAGAGCCGALPGFGAGECARGAADGLSLLPLVPPAAGGSSGPCPARCEAVPVGVAGPLAAVPGAWAGGAVTGALSLPVAAPGLVVRP</sequence>
<organism evidence="1 2">
    <name type="scientific">Streptomyces cheonanensis</name>
    <dbReference type="NCBI Taxonomy" id="312720"/>
    <lineage>
        <taxon>Bacteria</taxon>
        <taxon>Bacillati</taxon>
        <taxon>Actinomycetota</taxon>
        <taxon>Actinomycetes</taxon>
        <taxon>Kitasatosporales</taxon>
        <taxon>Streptomycetaceae</taxon>
        <taxon>Streptomyces</taxon>
    </lineage>
</organism>
<protein>
    <submittedName>
        <fullName evidence="1">Uncharacterized protein</fullName>
    </submittedName>
</protein>